<evidence type="ECO:0000313" key="3">
    <source>
        <dbReference type="EMBL" id="PTL73258.1"/>
    </source>
</evidence>
<reference evidence="3 4" key="1">
    <citation type="submission" date="2018-03" db="EMBL/GenBank/DDBJ databases">
        <title>Bacteriophage NCPPB3778 and a type I-E CRISPR drive the evolution of the US Biological Select Agent, Rathayibacter toxicus.</title>
        <authorList>
            <person name="Davis E.W.II."/>
            <person name="Tabima J.F."/>
            <person name="Weisberg A.J."/>
            <person name="Dantas Lopes L."/>
            <person name="Wiseman M.S."/>
            <person name="Wiseman M.S."/>
            <person name="Pupko T."/>
            <person name="Belcher M.S."/>
            <person name="Sechler A.J."/>
            <person name="Tancos M.A."/>
            <person name="Schroeder B.K."/>
            <person name="Murray T.D."/>
            <person name="Luster D.G."/>
            <person name="Schneider W.L."/>
            <person name="Rogers E."/>
            <person name="Andreote F.D."/>
            <person name="Grunwald N.J."/>
            <person name="Putnam M.L."/>
            <person name="Chang J.H."/>
        </authorList>
    </citation>
    <scope>NUCLEOTIDE SEQUENCE [LARGE SCALE GENOMIC DNA]</scope>
    <source>
        <strain evidence="3 4">DSM 15933</strain>
    </source>
</reference>
<proteinExistence type="predicted"/>
<dbReference type="SUPFAM" id="SSF52499">
    <property type="entry name" value="Isochorismatase-like hydrolases"/>
    <property type="match status" value="1"/>
</dbReference>
<evidence type="ECO:0000313" key="4">
    <source>
        <dbReference type="Proteomes" id="UP000241085"/>
    </source>
</evidence>
<dbReference type="Pfam" id="PF00857">
    <property type="entry name" value="Isochorismatase"/>
    <property type="match status" value="1"/>
</dbReference>
<dbReference type="InterPro" id="IPR036380">
    <property type="entry name" value="Isochorismatase-like_sf"/>
</dbReference>
<dbReference type="Proteomes" id="UP000241085">
    <property type="component" value="Unassembled WGS sequence"/>
</dbReference>
<organism evidence="3 4">
    <name type="scientific">Rathayibacter caricis DSM 15933</name>
    <dbReference type="NCBI Taxonomy" id="1328867"/>
    <lineage>
        <taxon>Bacteria</taxon>
        <taxon>Bacillati</taxon>
        <taxon>Actinomycetota</taxon>
        <taxon>Actinomycetes</taxon>
        <taxon>Micrococcales</taxon>
        <taxon>Microbacteriaceae</taxon>
        <taxon>Rathayibacter</taxon>
    </lineage>
</organism>
<gene>
    <name evidence="3" type="ORF">C1I63_10605</name>
</gene>
<dbReference type="CDD" id="cd00431">
    <property type="entry name" value="cysteine_hydrolases"/>
    <property type="match status" value="1"/>
</dbReference>
<dbReference type="RefSeq" id="WP_107574756.1">
    <property type="nucleotide sequence ID" value="NZ_PZPL01000001.1"/>
</dbReference>
<name>A0A2T4UUP9_9MICO</name>
<dbReference type="AlphaFoldDB" id="A0A2T4UUP9"/>
<dbReference type="PANTHER" id="PTHR43540">
    <property type="entry name" value="PEROXYUREIDOACRYLATE/UREIDOACRYLATE AMIDOHYDROLASE-RELATED"/>
    <property type="match status" value="1"/>
</dbReference>
<comment type="caution">
    <text evidence="3">The sequence shown here is derived from an EMBL/GenBank/DDBJ whole genome shotgun (WGS) entry which is preliminary data.</text>
</comment>
<keyword evidence="1 3" id="KW-0378">Hydrolase</keyword>
<sequence length="181" mass="19319">MSLLVAIDLQHVFADADSPWGSSEFARAAAGTARLLPLFGDRVVTTRFTAPTEPQGAWVPYYRDWPFALVPDGDPLYALVPGFDGHRVLTATTFGKWGPELEALLDDSREIVLTGVSTDCCVLSTALAAADAGVRVRVVQDACAGASETDHRRALDAMALYAPLIELTTVDEVLAEGVARS</sequence>
<keyword evidence="4" id="KW-1185">Reference proteome</keyword>
<dbReference type="EMBL" id="PZPL01000001">
    <property type="protein sequence ID" value="PTL73258.1"/>
    <property type="molecule type" value="Genomic_DNA"/>
</dbReference>
<evidence type="ECO:0000256" key="1">
    <source>
        <dbReference type="ARBA" id="ARBA00022801"/>
    </source>
</evidence>
<feature type="domain" description="Isochorismatase-like" evidence="2">
    <location>
        <begin position="2"/>
        <end position="165"/>
    </location>
</feature>
<protein>
    <submittedName>
        <fullName evidence="3">Hydrolase</fullName>
    </submittedName>
</protein>
<dbReference type="InterPro" id="IPR050272">
    <property type="entry name" value="Isochorismatase-like_hydrls"/>
</dbReference>
<accession>A0A2T4UUP9</accession>
<dbReference type="GO" id="GO:0016787">
    <property type="term" value="F:hydrolase activity"/>
    <property type="evidence" value="ECO:0007669"/>
    <property type="project" value="UniProtKB-KW"/>
</dbReference>
<dbReference type="InterPro" id="IPR000868">
    <property type="entry name" value="Isochorismatase-like_dom"/>
</dbReference>
<evidence type="ECO:0000259" key="2">
    <source>
        <dbReference type="Pfam" id="PF00857"/>
    </source>
</evidence>
<dbReference type="Gene3D" id="3.40.50.850">
    <property type="entry name" value="Isochorismatase-like"/>
    <property type="match status" value="1"/>
</dbReference>